<evidence type="ECO:0000259" key="4">
    <source>
        <dbReference type="Pfam" id="PF23585"/>
    </source>
</evidence>
<accession>A0A7C8IU23</accession>
<dbReference type="PANTHER" id="PTHR42028:SF1">
    <property type="entry name" value="YALI0E30657P"/>
    <property type="match status" value="1"/>
</dbReference>
<dbReference type="PANTHER" id="PTHR42028">
    <property type="entry name" value="CHROMOSOME 1, WHOLE GENOME SHOTGUN SEQUENCE"/>
    <property type="match status" value="1"/>
</dbReference>
<dbReference type="InParanoid" id="A0A7C8IU23"/>
<reference evidence="5 6" key="1">
    <citation type="submission" date="2019-12" db="EMBL/GenBank/DDBJ databases">
        <title>Draft genome sequence of the ascomycete Xylaria multiplex DSM 110363.</title>
        <authorList>
            <person name="Buettner E."/>
            <person name="Kellner H."/>
        </authorList>
    </citation>
    <scope>NUCLEOTIDE SEQUENCE [LARGE SCALE GENOMIC DNA]</scope>
    <source>
        <strain evidence="5 6">DSM 110363</strain>
    </source>
</reference>
<feature type="chain" id="PRO_5028854864" description="DUF7137 domain-containing protein" evidence="3">
    <location>
        <begin position="23"/>
        <end position="294"/>
    </location>
</feature>
<dbReference type="OrthoDB" id="2435509at2759"/>
<protein>
    <recommendedName>
        <fullName evidence="4">DUF7137 domain-containing protein</fullName>
    </recommendedName>
</protein>
<keyword evidence="3" id="KW-0732">Signal</keyword>
<feature type="signal peptide" evidence="3">
    <location>
        <begin position="1"/>
        <end position="22"/>
    </location>
</feature>
<evidence type="ECO:0000313" key="5">
    <source>
        <dbReference type="EMBL" id="KAF2970258.1"/>
    </source>
</evidence>
<dbReference type="Proteomes" id="UP000481858">
    <property type="component" value="Unassembled WGS sequence"/>
</dbReference>
<feature type="region of interest" description="Disordered" evidence="1">
    <location>
        <begin position="34"/>
        <end position="122"/>
    </location>
</feature>
<feature type="transmembrane region" description="Helical" evidence="2">
    <location>
        <begin position="268"/>
        <end position="293"/>
    </location>
</feature>
<dbReference type="Pfam" id="PF23585">
    <property type="entry name" value="DUF7137"/>
    <property type="match status" value="1"/>
</dbReference>
<feature type="compositionally biased region" description="Low complexity" evidence="1">
    <location>
        <begin position="82"/>
        <end position="113"/>
    </location>
</feature>
<evidence type="ECO:0000256" key="2">
    <source>
        <dbReference type="SAM" id="Phobius"/>
    </source>
</evidence>
<evidence type="ECO:0000313" key="6">
    <source>
        <dbReference type="Proteomes" id="UP000481858"/>
    </source>
</evidence>
<keyword evidence="2" id="KW-0472">Membrane</keyword>
<organism evidence="5 6">
    <name type="scientific">Xylaria multiplex</name>
    <dbReference type="NCBI Taxonomy" id="323545"/>
    <lineage>
        <taxon>Eukaryota</taxon>
        <taxon>Fungi</taxon>
        <taxon>Dikarya</taxon>
        <taxon>Ascomycota</taxon>
        <taxon>Pezizomycotina</taxon>
        <taxon>Sordariomycetes</taxon>
        <taxon>Xylariomycetidae</taxon>
        <taxon>Xylariales</taxon>
        <taxon>Xylariaceae</taxon>
        <taxon>Xylaria</taxon>
    </lineage>
</organism>
<keyword evidence="2" id="KW-0812">Transmembrane</keyword>
<keyword evidence="6" id="KW-1185">Reference proteome</keyword>
<proteinExistence type="predicted"/>
<feature type="compositionally biased region" description="Polar residues" evidence="1">
    <location>
        <begin position="38"/>
        <end position="57"/>
    </location>
</feature>
<evidence type="ECO:0000256" key="1">
    <source>
        <dbReference type="SAM" id="MobiDB-lite"/>
    </source>
</evidence>
<name>A0A7C8IU23_9PEZI</name>
<evidence type="ECO:0000256" key="3">
    <source>
        <dbReference type="SAM" id="SignalP"/>
    </source>
</evidence>
<dbReference type="EMBL" id="WUBL01000025">
    <property type="protein sequence ID" value="KAF2970258.1"/>
    <property type="molecule type" value="Genomic_DNA"/>
</dbReference>
<sequence length="294" mass="31305">MRSPQQLLTVALALSPLAAAWSKWLPEMDSLVVRQDDGSSTSENQPTKTPAPESSATDDAAEETGTSKPTQSSKGDDDDDNSSSSSRTTTGTGKTTATGTGKTTKTTGTKHTTFNAQDPAGGVAFISPPTTSAAPLYRIDNIEPITWVWNYTSLQGTPSAIDVLISCSKATATWTLSQNMTFAPTATFTWDSNKFQQKQVGNQLPVEQYTLLVYDAEGSFTDTAQPGYLAPYSGFTFGLYTAKPYHNLSEWNCATCSAAPGGPLERQALGFALSMTLLTVLSFTWYVTGIAALV</sequence>
<gene>
    <name evidence="5" type="ORF">GQX73_g3271</name>
</gene>
<feature type="domain" description="DUF7137" evidence="4">
    <location>
        <begin position="118"/>
        <end position="255"/>
    </location>
</feature>
<dbReference type="AlphaFoldDB" id="A0A7C8IU23"/>
<comment type="caution">
    <text evidence="5">The sequence shown here is derived from an EMBL/GenBank/DDBJ whole genome shotgun (WGS) entry which is preliminary data.</text>
</comment>
<keyword evidence="2" id="KW-1133">Transmembrane helix</keyword>
<dbReference type="InterPro" id="IPR055561">
    <property type="entry name" value="DUF7137"/>
</dbReference>